<evidence type="ECO:0000313" key="1">
    <source>
        <dbReference type="EMBL" id="NHF61223.1"/>
    </source>
</evidence>
<gene>
    <name evidence="1" type="ORF">FK220_017860</name>
</gene>
<evidence type="ECO:0000313" key="2">
    <source>
        <dbReference type="Proteomes" id="UP000707206"/>
    </source>
</evidence>
<reference evidence="1" key="2">
    <citation type="submission" date="2020-03" db="EMBL/GenBank/DDBJ databases">
        <title>Flavobacteriaceae bacterium strain TP-CH-4, a member of the family Flavobacteriaceae isolated from a deep-sea seamount.</title>
        <authorList>
            <person name="Zhang D.-C."/>
        </authorList>
    </citation>
    <scope>NUCLEOTIDE SEQUENCE</scope>
    <source>
        <strain evidence="1">TP-CH-4</strain>
    </source>
</reference>
<dbReference type="EMBL" id="VIKU02000006">
    <property type="protein sequence ID" value="NHF61223.1"/>
    <property type="molecule type" value="Genomic_DNA"/>
</dbReference>
<name>A0A967AW14_9FLAO</name>
<proteinExistence type="predicted"/>
<comment type="caution">
    <text evidence="1">The sequence shown here is derived from an EMBL/GenBank/DDBJ whole genome shotgun (WGS) entry which is preliminary data.</text>
</comment>
<sequence length="165" mass="18220">MNRTKLVFSIFLGILCIASCEKDDICVDGDTPLLVIRFYDKDDTTLLKTVPALEVRGLNGSDTLGVIANASLDSIAIPLRVDQGGTSFIFSQNPDEEDETTLNMDNITFNYETRELFVSRACGFIVNYDSLSATAIIDDSLWIEEIRIVTPLVENASSAHVKILH</sequence>
<dbReference type="RefSeq" id="WP_152575719.1">
    <property type="nucleotide sequence ID" value="NZ_VIKU02000006.1"/>
</dbReference>
<keyword evidence="2" id="KW-1185">Reference proteome</keyword>
<dbReference type="InterPro" id="IPR045607">
    <property type="entry name" value="DUF6452"/>
</dbReference>
<dbReference type="Pfam" id="PF20050">
    <property type="entry name" value="DUF6452"/>
    <property type="match status" value="1"/>
</dbReference>
<accession>A0A967AW14</accession>
<protein>
    <submittedName>
        <fullName evidence="1">Uncharacterized protein</fullName>
    </submittedName>
</protein>
<dbReference type="Proteomes" id="UP000707206">
    <property type="component" value="Unassembled WGS sequence"/>
</dbReference>
<reference evidence="1" key="1">
    <citation type="submission" date="2019-07" db="EMBL/GenBank/DDBJ databases">
        <authorList>
            <person name="De-Chao Zhang Q."/>
        </authorList>
    </citation>
    <scope>NUCLEOTIDE SEQUENCE</scope>
    <source>
        <strain evidence="1">TP-CH-4</strain>
    </source>
</reference>
<organism evidence="1 2">
    <name type="scientific">Pelagihabitans pacificus</name>
    <dbReference type="NCBI Taxonomy" id="2696054"/>
    <lineage>
        <taxon>Bacteria</taxon>
        <taxon>Pseudomonadati</taxon>
        <taxon>Bacteroidota</taxon>
        <taxon>Flavobacteriia</taxon>
        <taxon>Flavobacteriales</taxon>
        <taxon>Flavobacteriaceae</taxon>
        <taxon>Pelagihabitans</taxon>
    </lineage>
</organism>
<dbReference type="AlphaFoldDB" id="A0A967AW14"/>